<proteinExistence type="predicted"/>
<dbReference type="EMBL" id="AVOT02088832">
    <property type="protein sequence ID" value="MBW0571787.1"/>
    <property type="molecule type" value="Genomic_DNA"/>
</dbReference>
<reference evidence="2" key="1">
    <citation type="submission" date="2021-03" db="EMBL/GenBank/DDBJ databases">
        <title>Draft genome sequence of rust myrtle Austropuccinia psidii MF-1, a brazilian biotype.</title>
        <authorList>
            <person name="Quecine M.C."/>
            <person name="Pachon D.M.R."/>
            <person name="Bonatelli M.L."/>
            <person name="Correr F.H."/>
            <person name="Franceschini L.M."/>
            <person name="Leite T.F."/>
            <person name="Margarido G.R.A."/>
            <person name="Almeida C.A."/>
            <person name="Ferrarezi J.A."/>
            <person name="Labate C.A."/>
        </authorList>
    </citation>
    <scope>NUCLEOTIDE SEQUENCE</scope>
    <source>
        <strain evidence="2">MF-1</strain>
    </source>
</reference>
<name>A0A9Q3K1X1_9BASI</name>
<accession>A0A9Q3K1X1</accession>
<gene>
    <name evidence="2" type="ORF">O181_111502</name>
</gene>
<evidence type="ECO:0000256" key="1">
    <source>
        <dbReference type="SAM" id="MobiDB-lite"/>
    </source>
</evidence>
<keyword evidence="3" id="KW-1185">Reference proteome</keyword>
<feature type="region of interest" description="Disordered" evidence="1">
    <location>
        <begin position="60"/>
        <end position="110"/>
    </location>
</feature>
<feature type="compositionally biased region" description="Polar residues" evidence="1">
    <location>
        <begin position="83"/>
        <end position="108"/>
    </location>
</feature>
<dbReference type="Proteomes" id="UP000765509">
    <property type="component" value="Unassembled WGS sequence"/>
</dbReference>
<protein>
    <submittedName>
        <fullName evidence="2">Uncharacterized protein</fullName>
    </submittedName>
</protein>
<dbReference type="AlphaFoldDB" id="A0A9Q3K1X1"/>
<evidence type="ECO:0000313" key="3">
    <source>
        <dbReference type="Proteomes" id="UP000765509"/>
    </source>
</evidence>
<comment type="caution">
    <text evidence="2">The sequence shown here is derived from an EMBL/GenBank/DDBJ whole genome shotgun (WGS) entry which is preliminary data.</text>
</comment>
<sequence length="190" mass="21717">MVTSLFDRSKVIVQPMKDGDGKRTFELRPIVTMSCHPWDSNTKVSFDFRSRNHTDFFPLRIEQNPLNPPQQDSPVPHMPCEQTPRQPTPGRSSTQWSEDLSCEPSQHNEPPIPGLRMFQLVSQKLRWLRCNPQRNLLVSHHFYFFTPINFSSPLLQPSPACPATPCFIIIINNMPIGSPLPSAKLPSFPQ</sequence>
<organism evidence="2 3">
    <name type="scientific">Austropuccinia psidii MF-1</name>
    <dbReference type="NCBI Taxonomy" id="1389203"/>
    <lineage>
        <taxon>Eukaryota</taxon>
        <taxon>Fungi</taxon>
        <taxon>Dikarya</taxon>
        <taxon>Basidiomycota</taxon>
        <taxon>Pucciniomycotina</taxon>
        <taxon>Pucciniomycetes</taxon>
        <taxon>Pucciniales</taxon>
        <taxon>Sphaerophragmiaceae</taxon>
        <taxon>Austropuccinia</taxon>
    </lineage>
</organism>
<evidence type="ECO:0000313" key="2">
    <source>
        <dbReference type="EMBL" id="MBW0571787.1"/>
    </source>
</evidence>